<dbReference type="AlphaFoldDB" id="A0A6A0AI46"/>
<feature type="region of interest" description="Disordered" evidence="1">
    <location>
        <begin position="42"/>
        <end position="76"/>
    </location>
</feature>
<sequence length="76" mass="7889">GPEFRAAKQAYADSIGYSQEEYRAENQAKPGAGVTDALNAKMASSEEGTKVNPSTCKPLHDQGSMESTARQGPGGG</sequence>
<organism evidence="2 3">
    <name type="scientific">Haematococcus lacustris</name>
    <name type="common">Green alga</name>
    <name type="synonym">Haematococcus pluvialis</name>
    <dbReference type="NCBI Taxonomy" id="44745"/>
    <lineage>
        <taxon>Eukaryota</taxon>
        <taxon>Viridiplantae</taxon>
        <taxon>Chlorophyta</taxon>
        <taxon>core chlorophytes</taxon>
        <taxon>Chlorophyceae</taxon>
        <taxon>CS clade</taxon>
        <taxon>Chlamydomonadales</taxon>
        <taxon>Haematococcaceae</taxon>
        <taxon>Haematococcus</taxon>
    </lineage>
</organism>
<evidence type="ECO:0000256" key="1">
    <source>
        <dbReference type="SAM" id="MobiDB-lite"/>
    </source>
</evidence>
<protein>
    <submittedName>
        <fullName evidence="2">Uncharacterized protein</fullName>
    </submittedName>
</protein>
<dbReference type="Proteomes" id="UP000485058">
    <property type="component" value="Unassembled WGS sequence"/>
</dbReference>
<reference evidence="2 3" key="1">
    <citation type="submission" date="2020-02" db="EMBL/GenBank/DDBJ databases">
        <title>Draft genome sequence of Haematococcus lacustris strain NIES-144.</title>
        <authorList>
            <person name="Morimoto D."/>
            <person name="Nakagawa S."/>
            <person name="Yoshida T."/>
            <person name="Sawayama S."/>
        </authorList>
    </citation>
    <scope>NUCLEOTIDE SEQUENCE [LARGE SCALE GENOMIC DNA]</scope>
    <source>
        <strain evidence="2 3">NIES-144</strain>
    </source>
</reference>
<accession>A0A6A0AI46</accession>
<keyword evidence="3" id="KW-1185">Reference proteome</keyword>
<comment type="caution">
    <text evidence="2">The sequence shown here is derived from an EMBL/GenBank/DDBJ whole genome shotgun (WGS) entry which is preliminary data.</text>
</comment>
<feature type="non-terminal residue" evidence="2">
    <location>
        <position position="1"/>
    </location>
</feature>
<name>A0A6A0AI46_HAELA</name>
<dbReference type="EMBL" id="BLLF01005712">
    <property type="protein sequence ID" value="GFH31547.1"/>
    <property type="molecule type" value="Genomic_DNA"/>
</dbReference>
<gene>
    <name evidence="2" type="ORF">HaLaN_30610</name>
</gene>
<evidence type="ECO:0000313" key="3">
    <source>
        <dbReference type="Proteomes" id="UP000485058"/>
    </source>
</evidence>
<proteinExistence type="predicted"/>
<evidence type="ECO:0000313" key="2">
    <source>
        <dbReference type="EMBL" id="GFH31547.1"/>
    </source>
</evidence>